<dbReference type="AlphaFoldDB" id="A0A2A2HY77"/>
<accession>A0A2A2HY77</accession>
<organism evidence="2 3">
    <name type="scientific">Methanosarcina spelaei</name>
    <dbReference type="NCBI Taxonomy" id="1036679"/>
    <lineage>
        <taxon>Archaea</taxon>
        <taxon>Methanobacteriati</taxon>
        <taxon>Methanobacteriota</taxon>
        <taxon>Stenosarchaea group</taxon>
        <taxon>Methanomicrobia</taxon>
        <taxon>Methanosarcinales</taxon>
        <taxon>Methanosarcinaceae</taxon>
        <taxon>Methanosarcina</taxon>
    </lineage>
</organism>
<reference evidence="2 3" key="1">
    <citation type="journal article" date="2017" name="BMC Genomics">
        <title>Genomic analysis of methanogenic archaea reveals a shift towards energy conservation.</title>
        <authorList>
            <person name="Gilmore S.P."/>
            <person name="Henske J.K."/>
            <person name="Sexton J.A."/>
            <person name="Solomon K.V."/>
            <person name="Seppala S."/>
            <person name="Yoo J.I."/>
            <person name="Huyett L.M."/>
            <person name="Pressman A."/>
            <person name="Cogan J.Z."/>
            <person name="Kivenson V."/>
            <person name="Peng X."/>
            <person name="Tan Y."/>
            <person name="Valentine D.L."/>
            <person name="O'Malley M.A."/>
        </authorList>
    </citation>
    <scope>NUCLEOTIDE SEQUENCE [LARGE SCALE GENOMIC DNA]</scope>
    <source>
        <strain evidence="2 3">MC-15</strain>
    </source>
</reference>
<proteinExistence type="predicted"/>
<dbReference type="Proteomes" id="UP000218164">
    <property type="component" value="Unassembled WGS sequence"/>
</dbReference>
<gene>
    <name evidence="2" type="ORF">ASJ81_14760</name>
</gene>
<protein>
    <submittedName>
        <fullName evidence="2">Uncharacterized protein</fullName>
    </submittedName>
</protein>
<feature type="region of interest" description="Disordered" evidence="1">
    <location>
        <begin position="53"/>
        <end position="73"/>
    </location>
</feature>
<evidence type="ECO:0000256" key="1">
    <source>
        <dbReference type="SAM" id="MobiDB-lite"/>
    </source>
</evidence>
<evidence type="ECO:0000313" key="2">
    <source>
        <dbReference type="EMBL" id="PAV14200.1"/>
    </source>
</evidence>
<feature type="compositionally biased region" description="Polar residues" evidence="1">
    <location>
        <begin position="54"/>
        <end position="73"/>
    </location>
</feature>
<keyword evidence="3" id="KW-1185">Reference proteome</keyword>
<evidence type="ECO:0000313" key="3">
    <source>
        <dbReference type="Proteomes" id="UP000218164"/>
    </source>
</evidence>
<sequence length="73" mass="8347">MILSQQLIYSELIPKLKIASQDIIFWIINRASDPEKSKLRWRTPLQATGYVRATAQNSVKGNNNPKQFSVSRS</sequence>
<name>A0A2A2HY77_9EURY</name>
<dbReference type="EMBL" id="LMVP01000022">
    <property type="protein sequence ID" value="PAV14200.1"/>
    <property type="molecule type" value="Genomic_DNA"/>
</dbReference>
<comment type="caution">
    <text evidence="2">The sequence shown here is derived from an EMBL/GenBank/DDBJ whole genome shotgun (WGS) entry which is preliminary data.</text>
</comment>